<accession>W0VAP4</accession>
<evidence type="ECO:0000313" key="1">
    <source>
        <dbReference type="EMBL" id="CDG84352.1"/>
    </source>
</evidence>
<organism evidence="1 2">
    <name type="scientific">Janthinobacterium agaricidamnosum NBRC 102515 = DSM 9628</name>
    <dbReference type="NCBI Taxonomy" id="1349767"/>
    <lineage>
        <taxon>Bacteria</taxon>
        <taxon>Pseudomonadati</taxon>
        <taxon>Pseudomonadota</taxon>
        <taxon>Betaproteobacteria</taxon>
        <taxon>Burkholderiales</taxon>
        <taxon>Oxalobacteraceae</taxon>
        <taxon>Janthinobacterium</taxon>
    </lineage>
</organism>
<keyword evidence="2" id="KW-1185">Reference proteome</keyword>
<dbReference type="Gene3D" id="2.160.20.80">
    <property type="entry name" value="E3 ubiquitin-protein ligase SopA"/>
    <property type="match status" value="2"/>
</dbReference>
<dbReference type="Proteomes" id="UP000027604">
    <property type="component" value="Chromosome I"/>
</dbReference>
<evidence type="ECO:0000313" key="2">
    <source>
        <dbReference type="Proteomes" id="UP000027604"/>
    </source>
</evidence>
<dbReference type="eggNOG" id="ENOG5031679">
    <property type="taxonomic scope" value="Bacteria"/>
</dbReference>
<dbReference type="EMBL" id="HG322949">
    <property type="protein sequence ID" value="CDG84352.1"/>
    <property type="molecule type" value="Genomic_DNA"/>
</dbReference>
<proteinExistence type="predicted"/>
<protein>
    <recommendedName>
        <fullName evidence="3">Right handed beta helix domain-containing protein</fullName>
    </recommendedName>
</protein>
<dbReference type="SUPFAM" id="SSF141571">
    <property type="entry name" value="Pentapeptide repeat-like"/>
    <property type="match status" value="1"/>
</dbReference>
<dbReference type="HOGENOM" id="CLU_620781_0_0_4"/>
<dbReference type="PATRIC" id="fig|1349767.4.peg.325"/>
<name>W0VAP4_9BURK</name>
<dbReference type="KEGG" id="jag:GJA_3737"/>
<sequence length="402" mass="44991">MSKNIEEMKEEYSMLQNVKLRREKIGSEALIIKNANFKNGMSGIVCENTKFIGCYFYPDVSIEIISMNDVTFDGCQFMSCNFGGGVWNNVTFNKSDGRAKFFLLGGMGSKNVVFNECDFMGVPENEKIIHENYFGMVGTHGHAAFFNCNLKYVGLEGDDGLSIKSSRLEKVYSNIQSGKCDLLLDDVVSKDYFDLTSSKFNKVEMRKTTFEDLRMVNVETNALMMGECTAKMIGHGLKSVDATIRDCTFHDEGDPGNPVERRYSGFSTYYGKIDHLSIDNVRFGGSNGSLFIGGSINIYHDPKSLKPSKPIFYAEYGKISIKKTSLKRASLAYVHAEEVNISECDISDANFDHSKFDILTLRQVALAGKIDFTNTIVKRVTQENVRRDSKLSLIKTGAIIDI</sequence>
<reference evidence="1 2" key="1">
    <citation type="journal article" date="2015" name="Genome Announc.">
        <title>Genome Sequence of Mushroom Soft-Rot Pathogen Janthinobacterium agaricidamnosum.</title>
        <authorList>
            <person name="Graupner K."/>
            <person name="Lackner G."/>
            <person name="Hertweck C."/>
        </authorList>
    </citation>
    <scope>NUCLEOTIDE SEQUENCE [LARGE SCALE GENOMIC DNA]</scope>
    <source>
        <strain evidence="2">NBRC 102515 / DSM 9628</strain>
    </source>
</reference>
<gene>
    <name evidence="1" type="ORF">GJA_3737</name>
</gene>
<evidence type="ECO:0008006" key="3">
    <source>
        <dbReference type="Google" id="ProtNLM"/>
    </source>
</evidence>
<dbReference type="STRING" id="1349767.GJA_3737"/>
<dbReference type="AlphaFoldDB" id="W0VAP4"/>